<feature type="domain" description="DUF112" evidence="2">
    <location>
        <begin position="21"/>
        <end position="438"/>
    </location>
</feature>
<comment type="caution">
    <text evidence="3">The sequence shown here is derived from an EMBL/GenBank/DDBJ whole genome shotgun (WGS) entry which is preliminary data.</text>
</comment>
<evidence type="ECO:0000256" key="1">
    <source>
        <dbReference type="SAM" id="Phobius"/>
    </source>
</evidence>
<feature type="transmembrane region" description="Helical" evidence="1">
    <location>
        <begin position="109"/>
        <end position="131"/>
    </location>
</feature>
<feature type="transmembrane region" description="Helical" evidence="1">
    <location>
        <begin position="305"/>
        <end position="323"/>
    </location>
</feature>
<evidence type="ECO:0000313" key="3">
    <source>
        <dbReference type="EMBL" id="TCK29202.1"/>
    </source>
</evidence>
<dbReference type="OrthoDB" id="7912266at2"/>
<feature type="transmembrane region" description="Helical" evidence="1">
    <location>
        <begin position="169"/>
        <end position="188"/>
    </location>
</feature>
<feature type="transmembrane region" description="Helical" evidence="1">
    <location>
        <begin position="21"/>
        <end position="47"/>
    </location>
</feature>
<organism evidence="3 4">
    <name type="scientific">Ancylobacter aquaticus</name>
    <dbReference type="NCBI Taxonomy" id="100"/>
    <lineage>
        <taxon>Bacteria</taxon>
        <taxon>Pseudomonadati</taxon>
        <taxon>Pseudomonadota</taxon>
        <taxon>Alphaproteobacteria</taxon>
        <taxon>Hyphomicrobiales</taxon>
        <taxon>Xanthobacteraceae</taxon>
        <taxon>Ancylobacter</taxon>
    </lineage>
</organism>
<protein>
    <submittedName>
        <fullName evidence="3">Putative tricarboxylic transport membrane protein</fullName>
    </submittedName>
</protein>
<dbReference type="PANTHER" id="PTHR35342">
    <property type="entry name" value="TRICARBOXYLIC TRANSPORT PROTEIN"/>
    <property type="match status" value="1"/>
</dbReference>
<dbReference type="InterPro" id="IPR002823">
    <property type="entry name" value="DUF112_TM"/>
</dbReference>
<keyword evidence="1" id="KW-0472">Membrane</keyword>
<keyword evidence="1" id="KW-1133">Transmembrane helix</keyword>
<reference evidence="3 4" key="1">
    <citation type="submission" date="2019-03" db="EMBL/GenBank/DDBJ databases">
        <title>Genomic Encyclopedia of Type Strains, Phase IV (KMG-IV): sequencing the most valuable type-strain genomes for metagenomic binning, comparative biology and taxonomic classification.</title>
        <authorList>
            <person name="Goeker M."/>
        </authorList>
    </citation>
    <scope>NUCLEOTIDE SEQUENCE [LARGE SCALE GENOMIC DNA]</scope>
    <source>
        <strain evidence="3 4">DSM 101</strain>
    </source>
</reference>
<gene>
    <name evidence="3" type="ORF">EV667_3224</name>
</gene>
<dbReference type="RefSeq" id="WP_131836266.1">
    <property type="nucleotide sequence ID" value="NZ_SMFY01000002.1"/>
</dbReference>
<feature type="transmembrane region" description="Helical" evidence="1">
    <location>
        <begin position="382"/>
        <end position="402"/>
    </location>
</feature>
<keyword evidence="4" id="KW-1185">Reference proteome</keyword>
<dbReference type="AlphaFoldDB" id="A0A4R1IEE0"/>
<proteinExistence type="predicted"/>
<name>A0A4R1IEE0_ANCAQ</name>
<dbReference type="EMBL" id="SMFY01000002">
    <property type="protein sequence ID" value="TCK29202.1"/>
    <property type="molecule type" value="Genomic_DNA"/>
</dbReference>
<feature type="transmembrane region" description="Helical" evidence="1">
    <location>
        <begin position="354"/>
        <end position="375"/>
    </location>
</feature>
<feature type="transmembrane region" description="Helical" evidence="1">
    <location>
        <begin position="137"/>
        <end position="157"/>
    </location>
</feature>
<dbReference type="Proteomes" id="UP000295030">
    <property type="component" value="Unassembled WGS sequence"/>
</dbReference>
<feature type="transmembrane region" description="Helical" evidence="1">
    <location>
        <begin position="408"/>
        <end position="426"/>
    </location>
</feature>
<evidence type="ECO:0000259" key="2">
    <source>
        <dbReference type="Pfam" id="PF01970"/>
    </source>
</evidence>
<accession>A0A4R1IEE0</accession>
<feature type="transmembrane region" description="Helical" evidence="1">
    <location>
        <begin position="462"/>
        <end position="482"/>
    </location>
</feature>
<dbReference type="Pfam" id="PF01970">
    <property type="entry name" value="TctA"/>
    <property type="match status" value="1"/>
</dbReference>
<keyword evidence="1" id="KW-0812">Transmembrane</keyword>
<feature type="transmembrane region" description="Helical" evidence="1">
    <location>
        <begin position="59"/>
        <end position="88"/>
    </location>
</feature>
<sequence>MYFIEFLHQVVATVTPIKMSVLFGGVMLGIIFGALPGLTATLAVALLSTVTFNLPTDVAIIALIGAYVGAVYGGCQSAILIGIPGTSAGAASVRDGHQLAKQGRAGETIANATMGSALGTIFGLTMMLLVMPVMVALALQFTSIEFFLLAVFGVLICGSLTSDDLPAKGWIAGILGLAISTVGIETIQGYSRFTFGVPELAGGIEFVPVILGAFAIPQIIRGLRDSDGRLERSTVLSKVWPDFKFLGRCKMLIARSGLIGVGVGAIPGVGEDVAAWSAYDATKRSAKDPETFGRGNMRGVIAPEVAANACIGGAIVPVLTLAVPGSPPAAMLLGAMWLHGLRPGPMLAIESPEVIPQIAAFLFWSAIAMAICGLAMARLSVLVLRLSPSIVLPMVAMISILGSYSLGLNIFNVYLMFGFGLLAFVLEEMEYPVAPLVIGLILGQMADIGLRRALLSAHGDVFSFFERPLALVFMALILYSLFGRSRIVRHAFGMLFGPLRRKGKASEV</sequence>
<evidence type="ECO:0000313" key="4">
    <source>
        <dbReference type="Proteomes" id="UP000295030"/>
    </source>
</evidence>
<dbReference type="PANTHER" id="PTHR35342:SF5">
    <property type="entry name" value="TRICARBOXYLIC TRANSPORT PROTEIN"/>
    <property type="match status" value="1"/>
</dbReference>
<feature type="transmembrane region" description="Helical" evidence="1">
    <location>
        <begin position="433"/>
        <end position="450"/>
    </location>
</feature>
<feature type="transmembrane region" description="Helical" evidence="1">
    <location>
        <begin position="200"/>
        <end position="220"/>
    </location>
</feature>